<sequence length="153" mass="16820">MVFIPSCMPPFYSGKLNPKILGHDLLAPSLGRFHEKWLFDALCYQVLELQICDRALYGSVVELPGFLRSGEVPNRSRPRYAANNDAISTHKANLARQCSYMSAAAVMGAAAMANLQHQFADNINVFVEGVSSLLGLNCKARKSLVAMILLFIT</sequence>
<protein>
    <submittedName>
        <fullName evidence="1">Uncharacterized protein</fullName>
    </submittedName>
</protein>
<name>A0AC60QAM3_IXOPE</name>
<gene>
    <name evidence="1" type="ORF">HPB47_022363</name>
</gene>
<proteinExistence type="predicted"/>
<dbReference type="EMBL" id="JABSTQ010009288">
    <property type="protein sequence ID" value="KAG0430798.1"/>
    <property type="molecule type" value="Genomic_DNA"/>
</dbReference>
<evidence type="ECO:0000313" key="1">
    <source>
        <dbReference type="EMBL" id="KAG0430798.1"/>
    </source>
</evidence>
<evidence type="ECO:0000313" key="2">
    <source>
        <dbReference type="Proteomes" id="UP000805193"/>
    </source>
</evidence>
<comment type="caution">
    <text evidence="1">The sequence shown here is derived from an EMBL/GenBank/DDBJ whole genome shotgun (WGS) entry which is preliminary data.</text>
</comment>
<accession>A0AC60QAM3</accession>
<dbReference type="Proteomes" id="UP000805193">
    <property type="component" value="Unassembled WGS sequence"/>
</dbReference>
<reference evidence="1 2" key="1">
    <citation type="journal article" date="2020" name="Cell">
        <title>Large-Scale Comparative Analyses of Tick Genomes Elucidate Their Genetic Diversity and Vector Capacities.</title>
        <authorList>
            <consortium name="Tick Genome and Microbiome Consortium (TIGMIC)"/>
            <person name="Jia N."/>
            <person name="Wang J."/>
            <person name="Shi W."/>
            <person name="Du L."/>
            <person name="Sun Y."/>
            <person name="Zhan W."/>
            <person name="Jiang J.F."/>
            <person name="Wang Q."/>
            <person name="Zhang B."/>
            <person name="Ji P."/>
            <person name="Bell-Sakyi L."/>
            <person name="Cui X.M."/>
            <person name="Yuan T.T."/>
            <person name="Jiang B.G."/>
            <person name="Yang W.F."/>
            <person name="Lam T.T."/>
            <person name="Chang Q.C."/>
            <person name="Ding S.J."/>
            <person name="Wang X.J."/>
            <person name="Zhu J.G."/>
            <person name="Ruan X.D."/>
            <person name="Zhao L."/>
            <person name="Wei J.T."/>
            <person name="Ye R.Z."/>
            <person name="Que T.C."/>
            <person name="Du C.H."/>
            <person name="Zhou Y.H."/>
            <person name="Cheng J.X."/>
            <person name="Dai P.F."/>
            <person name="Guo W.B."/>
            <person name="Han X.H."/>
            <person name="Huang E.J."/>
            <person name="Li L.F."/>
            <person name="Wei W."/>
            <person name="Gao Y.C."/>
            <person name="Liu J.Z."/>
            <person name="Shao H.Z."/>
            <person name="Wang X."/>
            <person name="Wang C.C."/>
            <person name="Yang T.C."/>
            <person name="Huo Q.B."/>
            <person name="Li W."/>
            <person name="Chen H.Y."/>
            <person name="Chen S.E."/>
            <person name="Zhou L.G."/>
            <person name="Ni X.B."/>
            <person name="Tian J.H."/>
            <person name="Sheng Y."/>
            <person name="Liu T."/>
            <person name="Pan Y.S."/>
            <person name="Xia L.Y."/>
            <person name="Li J."/>
            <person name="Zhao F."/>
            <person name="Cao W.C."/>
        </authorList>
    </citation>
    <scope>NUCLEOTIDE SEQUENCE [LARGE SCALE GENOMIC DNA]</scope>
    <source>
        <strain evidence="1">Iper-2018</strain>
    </source>
</reference>
<organism evidence="1 2">
    <name type="scientific">Ixodes persulcatus</name>
    <name type="common">Taiga tick</name>
    <dbReference type="NCBI Taxonomy" id="34615"/>
    <lineage>
        <taxon>Eukaryota</taxon>
        <taxon>Metazoa</taxon>
        <taxon>Ecdysozoa</taxon>
        <taxon>Arthropoda</taxon>
        <taxon>Chelicerata</taxon>
        <taxon>Arachnida</taxon>
        <taxon>Acari</taxon>
        <taxon>Parasitiformes</taxon>
        <taxon>Ixodida</taxon>
        <taxon>Ixodoidea</taxon>
        <taxon>Ixodidae</taxon>
        <taxon>Ixodinae</taxon>
        <taxon>Ixodes</taxon>
    </lineage>
</organism>
<keyword evidence="2" id="KW-1185">Reference proteome</keyword>